<reference evidence="11 12" key="1">
    <citation type="journal article" date="2005" name="DNA Res.">
        <title>Complete genome sequence of the facultative anaerobic magnetotactic bacterium Magnetospirillum sp. strain AMB-1.</title>
        <authorList>
            <person name="Matsunaga T."/>
            <person name="Okamura Y."/>
            <person name="Fukuda Y."/>
            <person name="Wahyudi A.T."/>
            <person name="Murase Y."/>
            <person name="Takeyama H."/>
        </authorList>
    </citation>
    <scope>NUCLEOTIDE SEQUENCE [LARGE SCALE GENOMIC DNA]</scope>
    <source>
        <strain evidence="12">ATCC 700264 / AMB-1</strain>
    </source>
</reference>
<dbReference type="PANTHER" id="PTHR43284:SF1">
    <property type="entry name" value="ASPARAGINE SYNTHETASE"/>
    <property type="match status" value="1"/>
</dbReference>
<name>Q2WB52_PARM1</name>
<dbReference type="GO" id="GO:0004066">
    <property type="term" value="F:asparagine synthase (glutamine-hydrolyzing) activity"/>
    <property type="evidence" value="ECO:0007669"/>
    <property type="project" value="UniProtKB-EC"/>
</dbReference>
<dbReference type="EMBL" id="AP007255">
    <property type="protein sequence ID" value="BAE48923.1"/>
    <property type="molecule type" value="Genomic_DNA"/>
</dbReference>
<dbReference type="InterPro" id="IPR033738">
    <property type="entry name" value="AsnB_N"/>
</dbReference>
<dbReference type="HOGENOM" id="CLU_014658_3_1_5"/>
<dbReference type="Pfam" id="PF00733">
    <property type="entry name" value="Asn_synthase"/>
    <property type="match status" value="1"/>
</dbReference>
<evidence type="ECO:0000256" key="8">
    <source>
        <dbReference type="PIRSR" id="PIRSR001589-1"/>
    </source>
</evidence>
<dbReference type="GO" id="GO:0005524">
    <property type="term" value="F:ATP binding"/>
    <property type="evidence" value="ECO:0007669"/>
    <property type="project" value="UniProtKB-KW"/>
</dbReference>
<dbReference type="InterPro" id="IPR014729">
    <property type="entry name" value="Rossmann-like_a/b/a_fold"/>
</dbReference>
<dbReference type="RefSeq" id="WP_011382566.1">
    <property type="nucleotide sequence ID" value="NC_007626.1"/>
</dbReference>
<dbReference type="InterPro" id="IPR001962">
    <property type="entry name" value="Asn_synthase"/>
</dbReference>
<dbReference type="CDD" id="cd00712">
    <property type="entry name" value="AsnB"/>
    <property type="match status" value="1"/>
</dbReference>
<dbReference type="PANTHER" id="PTHR43284">
    <property type="entry name" value="ASPARAGINE SYNTHETASE (GLUTAMINE-HYDROLYZING)"/>
    <property type="match status" value="1"/>
</dbReference>
<comment type="similarity">
    <text evidence="2">Belongs to the asparagine synthetase family.</text>
</comment>
<dbReference type="InterPro" id="IPR051786">
    <property type="entry name" value="ASN_synthetase/amidase"/>
</dbReference>
<evidence type="ECO:0000256" key="2">
    <source>
        <dbReference type="ARBA" id="ARBA00005752"/>
    </source>
</evidence>
<accession>Q2WB52</accession>
<keyword evidence="6 8" id="KW-0315">Glutamine amidotransferase</keyword>
<gene>
    <name evidence="11" type="ordered locus">amb0119</name>
</gene>
<dbReference type="NCBIfam" id="TIGR01536">
    <property type="entry name" value="asn_synth_AEB"/>
    <property type="match status" value="1"/>
</dbReference>
<dbReference type="InterPro" id="IPR029055">
    <property type="entry name" value="Ntn_hydrolases_N"/>
</dbReference>
<dbReference type="GO" id="GO:0006529">
    <property type="term" value="P:asparagine biosynthetic process"/>
    <property type="evidence" value="ECO:0007669"/>
    <property type="project" value="UniProtKB-KW"/>
</dbReference>
<dbReference type="Gene3D" id="3.60.20.10">
    <property type="entry name" value="Glutamine Phosphoribosylpyrophosphate, subunit 1, domain 1"/>
    <property type="match status" value="1"/>
</dbReference>
<dbReference type="InterPro" id="IPR006426">
    <property type="entry name" value="Asn_synth_AEB"/>
</dbReference>
<protein>
    <recommendedName>
        <fullName evidence="3">asparagine synthase (glutamine-hydrolyzing)</fullName>
        <ecNumber evidence="3">6.3.5.4</ecNumber>
    </recommendedName>
</protein>
<dbReference type="STRING" id="342108.amb0119"/>
<organism evidence="11 12">
    <name type="scientific">Paramagnetospirillum magneticum (strain ATCC 700264 / AMB-1)</name>
    <name type="common">Magnetospirillum magneticum</name>
    <dbReference type="NCBI Taxonomy" id="342108"/>
    <lineage>
        <taxon>Bacteria</taxon>
        <taxon>Pseudomonadati</taxon>
        <taxon>Pseudomonadota</taxon>
        <taxon>Alphaproteobacteria</taxon>
        <taxon>Rhodospirillales</taxon>
        <taxon>Magnetospirillaceae</taxon>
        <taxon>Paramagnetospirillum</taxon>
    </lineage>
</organism>
<dbReference type="Gene3D" id="3.40.50.620">
    <property type="entry name" value="HUPs"/>
    <property type="match status" value="2"/>
</dbReference>
<sequence>MCGIFGMVRGGGRPVESNVLAAMKTALHHRGPDGNGIFAEGPVGLGNTRLAVVDTAGGSQPVIDPSSGAAIVYNGELFNHLELRAELESVGWCFRTHSDTEVVLAAFCVWGEDCVLRFNGMYAFAVFDPKARRVFIARDPAGIKPLYLTETADGLAFASEAKALLPIAGRRPDWQALWGYLTYGYMAPDCSPFAGITKFPAGSLAWIDLELPAARLAVRPYWQPRFGCGAPLAEGEAVDRLDALLSQAVKHELMSDVPVGLFLSGGLDSSAVAYYAARRHGQAISSFGLAFEETTHDESNDARTVARHLGIEHKELMFSPALVREGLRRVTETMDEPFGDSTVVPLLMLSRFAREHVTVVLTGWGGDEVLAGYPTLTAHRVASLYRRLPGMLAHGLVPALVDRLPVSDKYLSFEFKARRFLRGMKLTPEQQHFLWMGYFDDAFKHALLTPDVTAQVAQQDSLAHFAGMAAGMAEPTLTDRIMHLDFRYFLHGNGLFQADRMTMAASLEARVPLLNKQMLDFALPLPAGLKMAGGTPKGLLKKALAPHLPPAILSKPKKGFGPPSGHWVRSVFGPLLDHLFSRERIEAQGILNHATVARLLAEHRELKADHGRTLWALMSLQLWYDRFILDQASPLERAA</sequence>
<dbReference type="EC" id="6.3.5.4" evidence="3"/>
<dbReference type="AlphaFoldDB" id="Q2WB52"/>
<evidence type="ECO:0000256" key="4">
    <source>
        <dbReference type="ARBA" id="ARBA00022741"/>
    </source>
</evidence>
<dbReference type="PIRSF" id="PIRSF001589">
    <property type="entry name" value="Asn_synthetase_glu-h"/>
    <property type="match status" value="1"/>
</dbReference>
<dbReference type="PROSITE" id="PS51278">
    <property type="entry name" value="GATASE_TYPE_2"/>
    <property type="match status" value="1"/>
</dbReference>
<evidence type="ECO:0000313" key="11">
    <source>
        <dbReference type="EMBL" id="BAE48923.1"/>
    </source>
</evidence>
<evidence type="ECO:0000259" key="10">
    <source>
        <dbReference type="PROSITE" id="PS51278"/>
    </source>
</evidence>
<keyword evidence="4 9" id="KW-0547">Nucleotide-binding</keyword>
<dbReference type="Proteomes" id="UP000007058">
    <property type="component" value="Chromosome"/>
</dbReference>
<feature type="active site" description="For GATase activity" evidence="8">
    <location>
        <position position="2"/>
    </location>
</feature>
<dbReference type="CDD" id="cd01991">
    <property type="entry name" value="Asn_synthase_B_C"/>
    <property type="match status" value="1"/>
</dbReference>
<evidence type="ECO:0000256" key="3">
    <source>
        <dbReference type="ARBA" id="ARBA00012737"/>
    </source>
</evidence>
<keyword evidence="8" id="KW-0061">Asparagine biosynthesis</keyword>
<dbReference type="OrthoDB" id="9763290at2"/>
<proteinExistence type="inferred from homology"/>
<evidence type="ECO:0000256" key="9">
    <source>
        <dbReference type="PIRSR" id="PIRSR001589-2"/>
    </source>
</evidence>
<keyword evidence="5 9" id="KW-0067">ATP-binding</keyword>
<dbReference type="GO" id="GO:0005829">
    <property type="term" value="C:cytosol"/>
    <property type="evidence" value="ECO:0007669"/>
    <property type="project" value="TreeGrafter"/>
</dbReference>
<comment type="catalytic activity">
    <reaction evidence="7">
        <text>L-aspartate + L-glutamine + ATP + H2O = L-asparagine + L-glutamate + AMP + diphosphate + H(+)</text>
        <dbReference type="Rhea" id="RHEA:12228"/>
        <dbReference type="ChEBI" id="CHEBI:15377"/>
        <dbReference type="ChEBI" id="CHEBI:15378"/>
        <dbReference type="ChEBI" id="CHEBI:29985"/>
        <dbReference type="ChEBI" id="CHEBI:29991"/>
        <dbReference type="ChEBI" id="CHEBI:30616"/>
        <dbReference type="ChEBI" id="CHEBI:33019"/>
        <dbReference type="ChEBI" id="CHEBI:58048"/>
        <dbReference type="ChEBI" id="CHEBI:58359"/>
        <dbReference type="ChEBI" id="CHEBI:456215"/>
        <dbReference type="EC" id="6.3.5.4"/>
    </reaction>
</comment>
<dbReference type="Pfam" id="PF13537">
    <property type="entry name" value="GATase_7"/>
    <property type="match status" value="1"/>
</dbReference>
<evidence type="ECO:0000256" key="6">
    <source>
        <dbReference type="ARBA" id="ARBA00022962"/>
    </source>
</evidence>
<evidence type="ECO:0000256" key="7">
    <source>
        <dbReference type="ARBA" id="ARBA00048741"/>
    </source>
</evidence>
<keyword evidence="12" id="KW-1185">Reference proteome</keyword>
<dbReference type="SUPFAM" id="SSF52402">
    <property type="entry name" value="Adenine nucleotide alpha hydrolases-like"/>
    <property type="match status" value="1"/>
</dbReference>
<comment type="pathway">
    <text evidence="1">Amino-acid biosynthesis; L-asparagine biosynthesis; L-asparagine from L-aspartate (L-Gln route): step 1/1.</text>
</comment>
<keyword evidence="8" id="KW-0028">Amino-acid biosynthesis</keyword>
<evidence type="ECO:0000256" key="1">
    <source>
        <dbReference type="ARBA" id="ARBA00005187"/>
    </source>
</evidence>
<feature type="domain" description="Glutamine amidotransferase type-2" evidence="10">
    <location>
        <begin position="2"/>
        <end position="210"/>
    </location>
</feature>
<evidence type="ECO:0000256" key="5">
    <source>
        <dbReference type="ARBA" id="ARBA00022840"/>
    </source>
</evidence>
<dbReference type="KEGG" id="mag:amb0119"/>
<evidence type="ECO:0000313" key="12">
    <source>
        <dbReference type="Proteomes" id="UP000007058"/>
    </source>
</evidence>
<dbReference type="InterPro" id="IPR017932">
    <property type="entry name" value="GATase_2_dom"/>
</dbReference>
<dbReference type="SUPFAM" id="SSF56235">
    <property type="entry name" value="N-terminal nucleophile aminohydrolases (Ntn hydrolases)"/>
    <property type="match status" value="1"/>
</dbReference>
<feature type="binding site" evidence="9">
    <location>
        <position position="99"/>
    </location>
    <ligand>
        <name>L-glutamine</name>
        <dbReference type="ChEBI" id="CHEBI:58359"/>
    </ligand>
</feature>